<keyword evidence="3" id="KW-1185">Reference proteome</keyword>
<name>A0A1M6AQ44_9FLAO</name>
<proteinExistence type="predicted"/>
<dbReference type="AlphaFoldDB" id="A0A1M6AQ44"/>
<organism evidence="2 3">
    <name type="scientific">Mesonia phycicola</name>
    <dbReference type="NCBI Taxonomy" id="579105"/>
    <lineage>
        <taxon>Bacteria</taxon>
        <taxon>Pseudomonadati</taxon>
        <taxon>Bacteroidota</taxon>
        <taxon>Flavobacteriia</taxon>
        <taxon>Flavobacteriales</taxon>
        <taxon>Flavobacteriaceae</taxon>
        <taxon>Mesonia</taxon>
    </lineage>
</organism>
<evidence type="ECO:0000256" key="1">
    <source>
        <dbReference type="SAM" id="Coils"/>
    </source>
</evidence>
<reference evidence="2 3" key="1">
    <citation type="submission" date="2016-11" db="EMBL/GenBank/DDBJ databases">
        <authorList>
            <person name="Jaros S."/>
            <person name="Januszkiewicz K."/>
            <person name="Wedrychowicz H."/>
        </authorList>
    </citation>
    <scope>NUCLEOTIDE SEQUENCE [LARGE SCALE GENOMIC DNA]</scope>
    <source>
        <strain evidence="2 3">DSM 21425</strain>
    </source>
</reference>
<dbReference type="RefSeq" id="WP_073147667.1">
    <property type="nucleotide sequence ID" value="NZ_FQYY01000001.1"/>
</dbReference>
<gene>
    <name evidence="2" type="ORF">SAMN04488096_101386</name>
</gene>
<accession>A0A1M6AQ44</accession>
<keyword evidence="1" id="KW-0175">Coiled coil</keyword>
<evidence type="ECO:0000313" key="2">
    <source>
        <dbReference type="EMBL" id="SHI38575.1"/>
    </source>
</evidence>
<dbReference type="EMBL" id="FQYY01000001">
    <property type="protein sequence ID" value="SHI38575.1"/>
    <property type="molecule type" value="Genomic_DNA"/>
</dbReference>
<protein>
    <submittedName>
        <fullName evidence="2">Uncharacterized protein</fullName>
    </submittedName>
</protein>
<feature type="coiled-coil region" evidence="1">
    <location>
        <begin position="41"/>
        <end position="68"/>
    </location>
</feature>
<dbReference type="STRING" id="579105.SAMN04488096_101386"/>
<evidence type="ECO:0000313" key="3">
    <source>
        <dbReference type="Proteomes" id="UP000184225"/>
    </source>
</evidence>
<dbReference type="Proteomes" id="UP000184225">
    <property type="component" value="Unassembled WGS sequence"/>
</dbReference>
<dbReference type="OrthoDB" id="1099259at2"/>
<sequence>MEFPKFLLGDNTDYPEAIFVVHTEFPRFIINLQDDEVEWLEDFDKSDQEELENEAENLIREASEFYDREVERYQENE</sequence>